<dbReference type="EMBL" id="HBUF01370003">
    <property type="protein sequence ID" value="CAG6725698.1"/>
    <property type="molecule type" value="Transcribed_RNA"/>
</dbReference>
<reference evidence="1" key="1">
    <citation type="submission" date="2021-05" db="EMBL/GenBank/DDBJ databases">
        <authorList>
            <person name="Alioto T."/>
            <person name="Alioto T."/>
            <person name="Gomez Garrido J."/>
        </authorList>
    </citation>
    <scope>NUCLEOTIDE SEQUENCE</scope>
</reference>
<dbReference type="EMBL" id="HBUF01038914">
    <property type="protein sequence ID" value="CAG6617455.1"/>
    <property type="molecule type" value="Transcribed_RNA"/>
</dbReference>
<dbReference type="EMBL" id="HBUF01209430">
    <property type="protein sequence ID" value="CAG6665093.1"/>
    <property type="molecule type" value="Transcribed_RNA"/>
</dbReference>
<dbReference type="EMBL" id="HBUF01038915">
    <property type="protein sequence ID" value="CAG6617456.1"/>
    <property type="molecule type" value="Transcribed_RNA"/>
</dbReference>
<name>A0A8D8PXA6_9HEMI</name>
<proteinExistence type="predicted"/>
<dbReference type="EMBL" id="HBUF01370005">
    <property type="protein sequence ID" value="CAG6725700.1"/>
    <property type="molecule type" value="Transcribed_RNA"/>
</dbReference>
<organism evidence="1">
    <name type="scientific">Cacopsylla melanoneura</name>
    <dbReference type="NCBI Taxonomy" id="428564"/>
    <lineage>
        <taxon>Eukaryota</taxon>
        <taxon>Metazoa</taxon>
        <taxon>Ecdysozoa</taxon>
        <taxon>Arthropoda</taxon>
        <taxon>Hexapoda</taxon>
        <taxon>Insecta</taxon>
        <taxon>Pterygota</taxon>
        <taxon>Neoptera</taxon>
        <taxon>Paraneoptera</taxon>
        <taxon>Hemiptera</taxon>
        <taxon>Sternorrhyncha</taxon>
        <taxon>Psylloidea</taxon>
        <taxon>Psyllidae</taxon>
        <taxon>Psyllinae</taxon>
        <taxon>Cacopsylla</taxon>
    </lineage>
</organism>
<dbReference type="EMBL" id="HBUF01680419">
    <property type="protein sequence ID" value="CAG6792225.1"/>
    <property type="molecule type" value="Transcribed_RNA"/>
</dbReference>
<dbReference type="EMBL" id="HBUF01680420">
    <property type="protein sequence ID" value="CAG6792226.1"/>
    <property type="molecule type" value="Transcribed_RNA"/>
</dbReference>
<accession>A0A8D8PXA6</accession>
<protein>
    <submittedName>
        <fullName evidence="1">Uncharacterized protein</fullName>
    </submittedName>
</protein>
<dbReference type="EMBL" id="HBUF01209429">
    <property type="protein sequence ID" value="CAG6665092.1"/>
    <property type="molecule type" value="Transcribed_RNA"/>
</dbReference>
<dbReference type="EMBL" id="HBUF01370006">
    <property type="protein sequence ID" value="CAG6725701.1"/>
    <property type="molecule type" value="Transcribed_RNA"/>
</dbReference>
<evidence type="ECO:0000313" key="1">
    <source>
        <dbReference type="EMBL" id="CAG6617455.1"/>
    </source>
</evidence>
<dbReference type="EMBL" id="HBUF01209428">
    <property type="protein sequence ID" value="CAG6665091.1"/>
    <property type="molecule type" value="Transcribed_RNA"/>
</dbReference>
<dbReference type="EMBL" id="HBUF01680421">
    <property type="protein sequence ID" value="CAG6792227.1"/>
    <property type="molecule type" value="Transcribed_RNA"/>
</dbReference>
<dbReference type="AlphaFoldDB" id="A0A8D8PXA6"/>
<dbReference type="EMBL" id="HBUF01038913">
    <property type="protein sequence ID" value="CAG6617454.1"/>
    <property type="molecule type" value="Transcribed_RNA"/>
</dbReference>
<sequence>MPPPAKRKRLNPTLGTADLQTLCLHTMAVNLIHHEGMIVKREVHERFASTLAKRKKFNSDVEFFIRVYTTWKMRLIDRVKDSIEKCTLPRILDDLLWVKCFNMIEVAFKWIRTKWQKHPDLPDINLYTFQFDLLCFNLDETLNEKESYINHLSFFEANKEDVTTIIKTRYRDSYSQNYKLVVLFFQIQIFELQYHKPQPSSFS</sequence>
<dbReference type="EMBL" id="HBUF01370004">
    <property type="protein sequence ID" value="CAG6725699.1"/>
    <property type="molecule type" value="Transcribed_RNA"/>
</dbReference>